<protein>
    <recommendedName>
        <fullName evidence="3">Multidrug export protein MepA</fullName>
    </recommendedName>
</protein>
<feature type="transmembrane region" description="Helical" evidence="10">
    <location>
        <begin position="163"/>
        <end position="186"/>
    </location>
</feature>
<dbReference type="GO" id="GO:0015297">
    <property type="term" value="F:antiporter activity"/>
    <property type="evidence" value="ECO:0007669"/>
    <property type="project" value="InterPro"/>
</dbReference>
<feature type="transmembrane region" description="Helical" evidence="10">
    <location>
        <begin position="53"/>
        <end position="71"/>
    </location>
</feature>
<evidence type="ECO:0000256" key="10">
    <source>
        <dbReference type="SAM" id="Phobius"/>
    </source>
</evidence>
<keyword evidence="7 10" id="KW-1133">Transmembrane helix</keyword>
<evidence type="ECO:0000256" key="3">
    <source>
        <dbReference type="ARBA" id="ARBA00022106"/>
    </source>
</evidence>
<dbReference type="Proteomes" id="UP000054874">
    <property type="component" value="Unassembled WGS sequence"/>
</dbReference>
<dbReference type="NCBIfam" id="TIGR00797">
    <property type="entry name" value="matE"/>
    <property type="match status" value="1"/>
</dbReference>
<gene>
    <name evidence="11" type="ORF">ASU35_07970</name>
</gene>
<keyword evidence="4" id="KW-0813">Transport</keyword>
<keyword evidence="8 10" id="KW-0472">Membrane</keyword>
<evidence type="ECO:0000256" key="1">
    <source>
        <dbReference type="ARBA" id="ARBA00004651"/>
    </source>
</evidence>
<feature type="transmembrane region" description="Helical" evidence="10">
    <location>
        <begin position="235"/>
        <end position="260"/>
    </location>
</feature>
<evidence type="ECO:0000256" key="9">
    <source>
        <dbReference type="ARBA" id="ARBA00023251"/>
    </source>
</evidence>
<feature type="transmembrane region" description="Helical" evidence="10">
    <location>
        <begin position="313"/>
        <end position="340"/>
    </location>
</feature>
<dbReference type="InterPro" id="IPR002528">
    <property type="entry name" value="MATE_fam"/>
</dbReference>
<dbReference type="STRING" id="290052.ASU35_07970"/>
<keyword evidence="6 10" id="KW-0812">Transmembrane</keyword>
<dbReference type="EMBL" id="LNAM01000090">
    <property type="protein sequence ID" value="KSV59802.1"/>
    <property type="molecule type" value="Genomic_DNA"/>
</dbReference>
<dbReference type="PANTHER" id="PTHR43823">
    <property type="entry name" value="SPORULATION PROTEIN YKVU"/>
    <property type="match status" value="1"/>
</dbReference>
<dbReference type="GO" id="GO:0005886">
    <property type="term" value="C:plasma membrane"/>
    <property type="evidence" value="ECO:0007669"/>
    <property type="project" value="UniProtKB-SubCell"/>
</dbReference>
<keyword evidence="12" id="KW-1185">Reference proteome</keyword>
<dbReference type="OrthoDB" id="9808954at2"/>
<evidence type="ECO:0000256" key="8">
    <source>
        <dbReference type="ARBA" id="ARBA00023136"/>
    </source>
</evidence>
<organism evidence="11 12">
    <name type="scientific">Acetivibrio ethanolgignens</name>
    <dbReference type="NCBI Taxonomy" id="290052"/>
    <lineage>
        <taxon>Bacteria</taxon>
        <taxon>Bacillati</taxon>
        <taxon>Bacillota</taxon>
        <taxon>Clostridia</taxon>
        <taxon>Eubacteriales</taxon>
        <taxon>Oscillospiraceae</taxon>
        <taxon>Acetivibrio</taxon>
    </lineage>
</organism>
<dbReference type="CDD" id="cd13143">
    <property type="entry name" value="MATE_MepA_like"/>
    <property type="match status" value="1"/>
</dbReference>
<dbReference type="InterPro" id="IPR045070">
    <property type="entry name" value="MATE_MepA-like"/>
</dbReference>
<feature type="transmembrane region" description="Helical" evidence="10">
    <location>
        <begin position="280"/>
        <end position="301"/>
    </location>
</feature>
<evidence type="ECO:0000256" key="5">
    <source>
        <dbReference type="ARBA" id="ARBA00022475"/>
    </source>
</evidence>
<accession>A0A0V8QHA0</accession>
<name>A0A0V8QHA0_9FIRM</name>
<feature type="transmembrane region" description="Helical" evidence="10">
    <location>
        <begin position="415"/>
        <end position="434"/>
    </location>
</feature>
<feature type="transmembrane region" description="Helical" evidence="10">
    <location>
        <begin position="352"/>
        <end position="372"/>
    </location>
</feature>
<evidence type="ECO:0000256" key="6">
    <source>
        <dbReference type="ARBA" id="ARBA00022692"/>
    </source>
</evidence>
<feature type="transmembrane region" description="Helical" evidence="10">
    <location>
        <begin position="384"/>
        <end position="409"/>
    </location>
</feature>
<evidence type="ECO:0000256" key="2">
    <source>
        <dbReference type="ARBA" id="ARBA00008417"/>
    </source>
</evidence>
<dbReference type="GO" id="GO:0042910">
    <property type="term" value="F:xenobiotic transmembrane transporter activity"/>
    <property type="evidence" value="ECO:0007669"/>
    <property type="project" value="InterPro"/>
</dbReference>
<comment type="similarity">
    <text evidence="2">Belongs to the multi antimicrobial extrusion (MATE) (TC 2.A.66.1) family. MepA subfamily.</text>
</comment>
<evidence type="ECO:0000313" key="11">
    <source>
        <dbReference type="EMBL" id="KSV59802.1"/>
    </source>
</evidence>
<proteinExistence type="inferred from homology"/>
<keyword evidence="9" id="KW-0046">Antibiotic resistance</keyword>
<reference evidence="11 12" key="1">
    <citation type="submission" date="2015-11" db="EMBL/GenBank/DDBJ databases">
        <title>Butyribacter intestini gen. nov., sp. nov., a butyric acid-producing bacterium of the family Lachnospiraceae isolated from the human faeces.</title>
        <authorList>
            <person name="Zou Y."/>
            <person name="Xue W."/>
            <person name="Luo G."/>
            <person name="Lv M."/>
        </authorList>
    </citation>
    <scope>NUCLEOTIDE SEQUENCE [LARGE SCALE GENOMIC DNA]</scope>
    <source>
        <strain evidence="11 12">ACET-33324</strain>
    </source>
</reference>
<sequence length="443" mass="48614">MKYSLERPITAASLLRFSLPTIISMIFMGIYTTIDGVFVSQLIGTDALSSVNIIMPVANAAIAVGTMFGTGGNAIVAKRLGEGREQTARENFSLILITAAIVGLIFTVAGLIFINPLVFFLGSDQSLYTYCYDYALYTLLFVPACVFAMIFQVFFITAGHAGLGLSFSIAGGLSNIVLDYVLIHMYSWGIKGAAVATGISYTIPSLAGFAYFAFCKKNQIHICRPKFHWNVIQKACLNGASEMVTNLSMSVVTLLFNLIMMEFAGSDGVASVTIILYSQYLMSCVYLGYAVGIAPIISYNYGRRDTNRLKKLFRLSLIIITIASIMTFTTSLIFASPLVAIFSSHESRVYEIAVYGFRLFSTSFLFMGFNIYGSAMFTALSDGITSAVLSLLRTLVFVILAVILLPKFIGMDGVWFSIPMAELLGLFVTFFLFWKKKAVYHYA</sequence>
<dbReference type="PANTHER" id="PTHR43823:SF3">
    <property type="entry name" value="MULTIDRUG EXPORT PROTEIN MEPA"/>
    <property type="match status" value="1"/>
</dbReference>
<evidence type="ECO:0000313" key="12">
    <source>
        <dbReference type="Proteomes" id="UP000054874"/>
    </source>
</evidence>
<feature type="transmembrane region" description="Helical" evidence="10">
    <location>
        <begin position="92"/>
        <end position="114"/>
    </location>
</feature>
<dbReference type="PIRSF" id="PIRSF006603">
    <property type="entry name" value="DinF"/>
    <property type="match status" value="1"/>
</dbReference>
<evidence type="ECO:0000256" key="7">
    <source>
        <dbReference type="ARBA" id="ARBA00022989"/>
    </source>
</evidence>
<dbReference type="InterPro" id="IPR048279">
    <property type="entry name" value="MdtK-like"/>
</dbReference>
<comment type="caution">
    <text evidence="11">The sequence shown here is derived from an EMBL/GenBank/DDBJ whole genome shotgun (WGS) entry which is preliminary data.</text>
</comment>
<dbReference type="Pfam" id="PF01554">
    <property type="entry name" value="MatE"/>
    <property type="match status" value="2"/>
</dbReference>
<feature type="transmembrane region" description="Helical" evidence="10">
    <location>
        <begin position="134"/>
        <end position="156"/>
    </location>
</feature>
<dbReference type="InterPro" id="IPR051327">
    <property type="entry name" value="MATE_MepA_subfamily"/>
</dbReference>
<dbReference type="AlphaFoldDB" id="A0A0V8QHA0"/>
<feature type="transmembrane region" description="Helical" evidence="10">
    <location>
        <begin position="12"/>
        <end position="33"/>
    </location>
</feature>
<comment type="subcellular location">
    <subcellularLocation>
        <location evidence="1">Cell membrane</location>
        <topology evidence="1">Multi-pass membrane protein</topology>
    </subcellularLocation>
</comment>
<dbReference type="GO" id="GO:0046677">
    <property type="term" value="P:response to antibiotic"/>
    <property type="evidence" value="ECO:0007669"/>
    <property type="project" value="UniProtKB-KW"/>
</dbReference>
<keyword evidence="5" id="KW-1003">Cell membrane</keyword>
<dbReference type="RefSeq" id="WP_058351990.1">
    <property type="nucleotide sequence ID" value="NZ_CABMMD010000090.1"/>
</dbReference>
<feature type="transmembrane region" description="Helical" evidence="10">
    <location>
        <begin position="192"/>
        <end position="214"/>
    </location>
</feature>
<evidence type="ECO:0000256" key="4">
    <source>
        <dbReference type="ARBA" id="ARBA00022448"/>
    </source>
</evidence>